<dbReference type="AlphaFoldDB" id="A0A0D0IZ79"/>
<proteinExistence type="predicted"/>
<sequence>FFVDSKPIEVCRVARGKRCKMGRTGNFSQAPDFGFCASQNTYYFGYKLHALCGLSGVIHSYDLSKASVADLHYMKDVKHTYHDCSIYGDKGYIGADVQLDLFETAHIRLECPYRLNQKDWKPTFIPFAKARKRIETIFSQLTDQFLVIRNYAKITNGLFARIIGKISALTILQYVNFINDKPR</sequence>
<dbReference type="EMBL" id="JXQK01000060">
    <property type="protein sequence ID" value="KIP61972.1"/>
    <property type="molecule type" value="Genomic_DNA"/>
</dbReference>
<dbReference type="Proteomes" id="UP000032046">
    <property type="component" value="Unassembled WGS sequence"/>
</dbReference>
<evidence type="ECO:0000313" key="3">
    <source>
        <dbReference type="Proteomes" id="UP000032046"/>
    </source>
</evidence>
<organism evidence="2 3">
    <name type="scientific">Prevotella pectinovora</name>
    <dbReference type="NCBI Taxonomy" id="1602169"/>
    <lineage>
        <taxon>Bacteria</taxon>
        <taxon>Pseudomonadati</taxon>
        <taxon>Bacteroidota</taxon>
        <taxon>Bacteroidia</taxon>
        <taxon>Bacteroidales</taxon>
        <taxon>Prevotellaceae</taxon>
        <taxon>Prevotella</taxon>
    </lineage>
</organism>
<feature type="non-terminal residue" evidence="2">
    <location>
        <position position="1"/>
    </location>
</feature>
<dbReference type="GO" id="GO:0006313">
    <property type="term" value="P:DNA transposition"/>
    <property type="evidence" value="ECO:0007669"/>
    <property type="project" value="InterPro"/>
</dbReference>
<reference evidence="2 3" key="1">
    <citation type="submission" date="2015-01" db="EMBL/GenBank/DDBJ databases">
        <title>Comparative genomics of non-oral Prevotella species.</title>
        <authorList>
            <person name="Accetto T."/>
            <person name="Nograsek B."/>
            <person name="Avgustin G."/>
        </authorList>
    </citation>
    <scope>NUCLEOTIDE SEQUENCE [LARGE SCALE GENOMIC DNA]</scope>
    <source>
        <strain evidence="2 3">P5-119</strain>
    </source>
</reference>
<comment type="caution">
    <text evidence="2">The sequence shown here is derived from an EMBL/GenBank/DDBJ whole genome shotgun (WGS) entry which is preliminary data.</text>
</comment>
<dbReference type="GO" id="GO:0004803">
    <property type="term" value="F:transposase activity"/>
    <property type="evidence" value="ECO:0007669"/>
    <property type="project" value="InterPro"/>
</dbReference>
<dbReference type="Pfam" id="PF01609">
    <property type="entry name" value="DDE_Tnp_1"/>
    <property type="match status" value="1"/>
</dbReference>
<evidence type="ECO:0000313" key="2">
    <source>
        <dbReference type="EMBL" id="KIP61972.1"/>
    </source>
</evidence>
<dbReference type="NCBIfam" id="NF033520">
    <property type="entry name" value="transpos_IS982"/>
    <property type="match status" value="1"/>
</dbReference>
<evidence type="ECO:0000259" key="1">
    <source>
        <dbReference type="Pfam" id="PF01609"/>
    </source>
</evidence>
<feature type="non-terminal residue" evidence="2">
    <location>
        <position position="183"/>
    </location>
</feature>
<dbReference type="InterPro" id="IPR002559">
    <property type="entry name" value="Transposase_11"/>
</dbReference>
<gene>
    <name evidence="2" type="ORF">ST44_07940</name>
</gene>
<keyword evidence="3" id="KW-1185">Reference proteome</keyword>
<feature type="domain" description="Transposase IS4-like" evidence="1">
    <location>
        <begin position="2"/>
        <end position="170"/>
    </location>
</feature>
<name>A0A0D0IZ79_9BACT</name>
<protein>
    <submittedName>
        <fullName evidence="2">Contig60, whole genome shotgun sequence</fullName>
    </submittedName>
</protein>
<dbReference type="STRING" id="1602171.ST44_07940"/>
<dbReference type="GO" id="GO:0003677">
    <property type="term" value="F:DNA binding"/>
    <property type="evidence" value="ECO:0007669"/>
    <property type="project" value="InterPro"/>
</dbReference>
<accession>A0A0D0IZ79</accession>